<evidence type="ECO:0000259" key="1">
    <source>
        <dbReference type="PROSITE" id="PS50174"/>
    </source>
</evidence>
<dbReference type="OrthoDB" id="29523at2759"/>
<dbReference type="InterPro" id="IPR000467">
    <property type="entry name" value="G_patch_dom"/>
</dbReference>
<dbReference type="GO" id="GO:0003676">
    <property type="term" value="F:nucleic acid binding"/>
    <property type="evidence" value="ECO:0007669"/>
    <property type="project" value="InterPro"/>
</dbReference>
<dbReference type="PROSITE" id="PS50174">
    <property type="entry name" value="G_PATCH"/>
    <property type="match status" value="1"/>
</dbReference>
<accession>A0A8S4S9B1</accession>
<keyword evidence="3" id="KW-1185">Reference proteome</keyword>
<evidence type="ECO:0000313" key="2">
    <source>
        <dbReference type="EMBL" id="CAH2249507.1"/>
    </source>
</evidence>
<feature type="domain" description="G-patch" evidence="1">
    <location>
        <begin position="326"/>
        <end position="373"/>
    </location>
</feature>
<reference evidence="2" key="1">
    <citation type="submission" date="2022-03" db="EMBL/GenBank/DDBJ databases">
        <authorList>
            <person name="Lindestad O."/>
        </authorList>
    </citation>
    <scope>NUCLEOTIDE SEQUENCE</scope>
</reference>
<dbReference type="Pfam" id="PF01585">
    <property type="entry name" value="G-patch"/>
    <property type="match status" value="1"/>
</dbReference>
<name>A0A8S4S9B1_9NEOP</name>
<dbReference type="SMART" id="SM00443">
    <property type="entry name" value="G_patch"/>
    <property type="match status" value="1"/>
</dbReference>
<gene>
    <name evidence="2" type="primary">jg18763</name>
    <name evidence="2" type="ORF">PAEG_LOCUS21903</name>
</gene>
<sequence>MPRNRNKLFWEDQNPGFHGNNWQHAYQNNTNQNYYDSYVSPYFQNDIRQNDSKNNFNPNFRSDVGQNFNNNYFNPRNFSQNYSSHSFLRNHTQNRNNYSNFRGQSKKRHYVSTNDFNQHPYMKFPKVQKNIPQNTNSNELNVQSNIPPRPLNIDSNIQSNTSQSSFNSNNYMDVQRNIGQNINTNETTHKPIKPWYVNQKINGDPGENHYQKYGKPKVAYITRYDQKTRNYNEQGFIIKESLYQDPSLFYGDGEGKNVNQPDLCNEPNSNGEPIPTEDWTNTFWRKHINTGAPESSNTPCYARTVSRKNQNRVEKTLNKMLAKPAEMSKGRSLLEKMGWQGGGLGRDGDGIVEPIAPKATYAVNTIGLGHLTETPEPKVLKGKVFAQLTKKNLKRPEFQEKLYMNLLFYILEFVKNDTENKIVFEPRLCKLERKVIHILVEKLRESDDLDDLSGMENFNEKHLEVVKDIWVHNYYDLWTESEGSCKNRRLGIFKEAPAHVYMLTPENLREDYEKTDKVKKHGIHRNIKEENDLDNENQTFVNDEDDFDSDSVNIEEEKDNIIIGKGNVNNTETNSENENNTSEKVTTDYICIKKEQNVEEIKELKVKKEQTSHGVSFCVESKPTMEMYFETMKNVDVKLSDSILGKIVLYFKEFCDDDRFTEFRFLGPFNDGEIENINLFFNICLKLDENESAEKIELTKLFDENLLNVHEDNNGKRFIKKGGDSQQSPSSEADDVKFCDDTICLD</sequence>
<evidence type="ECO:0000313" key="3">
    <source>
        <dbReference type="Proteomes" id="UP000838756"/>
    </source>
</evidence>
<organism evidence="2 3">
    <name type="scientific">Pararge aegeria aegeria</name>
    <dbReference type="NCBI Taxonomy" id="348720"/>
    <lineage>
        <taxon>Eukaryota</taxon>
        <taxon>Metazoa</taxon>
        <taxon>Ecdysozoa</taxon>
        <taxon>Arthropoda</taxon>
        <taxon>Hexapoda</taxon>
        <taxon>Insecta</taxon>
        <taxon>Pterygota</taxon>
        <taxon>Neoptera</taxon>
        <taxon>Endopterygota</taxon>
        <taxon>Lepidoptera</taxon>
        <taxon>Glossata</taxon>
        <taxon>Ditrysia</taxon>
        <taxon>Papilionoidea</taxon>
        <taxon>Nymphalidae</taxon>
        <taxon>Satyrinae</taxon>
        <taxon>Satyrini</taxon>
        <taxon>Parargina</taxon>
        <taxon>Pararge</taxon>
    </lineage>
</organism>
<proteinExistence type="predicted"/>
<protein>
    <submittedName>
        <fullName evidence="2">Jg18763 protein</fullName>
    </submittedName>
</protein>
<dbReference type="Proteomes" id="UP000838756">
    <property type="component" value="Unassembled WGS sequence"/>
</dbReference>
<dbReference type="EMBL" id="CAKXAJ010025998">
    <property type="protein sequence ID" value="CAH2249507.1"/>
    <property type="molecule type" value="Genomic_DNA"/>
</dbReference>
<dbReference type="AlphaFoldDB" id="A0A8S4S9B1"/>
<comment type="caution">
    <text evidence="2">The sequence shown here is derived from an EMBL/GenBank/DDBJ whole genome shotgun (WGS) entry which is preliminary data.</text>
</comment>